<dbReference type="NCBIfam" id="NF047422">
    <property type="entry name" value="YfmF_fam"/>
    <property type="match status" value="1"/>
</dbReference>
<evidence type="ECO:0000313" key="3">
    <source>
        <dbReference type="Proteomes" id="UP000004090"/>
    </source>
</evidence>
<dbReference type="HOGENOM" id="CLU_052943_0_0_9"/>
<dbReference type="EMBL" id="ABAW02000019">
    <property type="protein sequence ID" value="EDP11349.1"/>
    <property type="molecule type" value="Genomic_DNA"/>
</dbReference>
<evidence type="ECO:0000259" key="1">
    <source>
        <dbReference type="Pfam" id="PF05193"/>
    </source>
</evidence>
<reference evidence="2 3" key="1">
    <citation type="submission" date="2007-09" db="EMBL/GenBank/DDBJ databases">
        <title>Draft genome sequence of Eubacterium dolichum (DSM 3991).</title>
        <authorList>
            <person name="Sudarsanam P."/>
            <person name="Ley R."/>
            <person name="Guruge J."/>
            <person name="Turnbaugh P.J."/>
            <person name="Mahowald M."/>
            <person name="Liep D."/>
            <person name="Gordon J."/>
        </authorList>
    </citation>
    <scope>NUCLEOTIDE SEQUENCE [LARGE SCALE GENOMIC DNA]</scope>
    <source>
        <strain evidence="2 3">DSM 3991</strain>
    </source>
</reference>
<dbReference type="Pfam" id="PF05193">
    <property type="entry name" value="Peptidase_M16_C"/>
    <property type="match status" value="1"/>
</dbReference>
<dbReference type="PANTHER" id="PTHR11851">
    <property type="entry name" value="METALLOPROTEASE"/>
    <property type="match status" value="1"/>
</dbReference>
<dbReference type="InterPro" id="IPR007863">
    <property type="entry name" value="Peptidase_M16_C"/>
</dbReference>
<accession>A8RC49</accession>
<feature type="domain" description="Peptidase M16 C-terminal" evidence="1">
    <location>
        <begin position="173"/>
        <end position="346"/>
    </location>
</feature>
<dbReference type="Gene3D" id="3.30.830.10">
    <property type="entry name" value="Metalloenzyme, LuxS/M16 peptidase-like"/>
    <property type="match status" value="2"/>
</dbReference>
<comment type="caution">
    <text evidence="2">The sequence shown here is derived from an EMBL/GenBank/DDBJ whole genome shotgun (WGS) entry which is preliminary data.</text>
</comment>
<dbReference type="AlphaFoldDB" id="A8RC49"/>
<name>A8RC49_9FIRM</name>
<dbReference type="InterPro" id="IPR050361">
    <property type="entry name" value="MPP/UQCRC_Complex"/>
</dbReference>
<dbReference type="PANTHER" id="PTHR11851:SF186">
    <property type="entry name" value="INACTIVE METALLOPROTEASE YMFF-RELATED"/>
    <property type="match status" value="1"/>
</dbReference>
<dbReference type="GO" id="GO:0046872">
    <property type="term" value="F:metal ion binding"/>
    <property type="evidence" value="ECO:0007669"/>
    <property type="project" value="InterPro"/>
</dbReference>
<dbReference type="Proteomes" id="UP000004090">
    <property type="component" value="Unassembled WGS sequence"/>
</dbReference>
<dbReference type="STRING" id="428127.EUBDOL_01269"/>
<dbReference type="eggNOG" id="COG0612">
    <property type="taxonomic scope" value="Bacteria"/>
</dbReference>
<gene>
    <name evidence="2" type="ORF">EUBDOL_01269</name>
</gene>
<dbReference type="InterPro" id="IPR011249">
    <property type="entry name" value="Metalloenz_LuxS/M16"/>
</dbReference>
<sequence>MVMLLKQGVGLEVLQTKKFKDIGISIRFRSPLDEKSACVRSLLALMLCDRSLRYDTKQKMSMHLDALYGASLNAQTMGYGASHVVDIRMKVINPKYCDNVNLNEEIFAFLKEILFFPAIREDVFIEAKKMLEAKIKRNIDDPAQYSISKALKLAGEGTPLEISSLGESEICQSITLQDVERAYYSLIHEDAVDILICGDVEEQKVLDYVKKYLDFAAREINLLTYYAVKSDVKNRFVEENRNISQTNITMIWFSDTRIVDDDYYPLRVGNAILGQYATSLLFQEVREKNSLCYSIFSNLISYDGALGVTTGIDKQHSEKTIALIKEQFERMVNGDFSDELFTVSKQMIVNSLRASNDNMASLIALAYQNILLSRRDTTQDIITKINEVTKQQVVDAMAKCRLKMTFLLTKR</sequence>
<evidence type="ECO:0000313" key="2">
    <source>
        <dbReference type="EMBL" id="EDP11349.1"/>
    </source>
</evidence>
<dbReference type="EC" id="3.4.24.-" evidence="2"/>
<organism evidence="2 3">
    <name type="scientific">Amedibacillus dolichus DSM 3991</name>
    <dbReference type="NCBI Taxonomy" id="428127"/>
    <lineage>
        <taxon>Bacteria</taxon>
        <taxon>Bacillati</taxon>
        <taxon>Bacillota</taxon>
        <taxon>Erysipelotrichia</taxon>
        <taxon>Erysipelotrichales</taxon>
        <taxon>Erysipelotrichaceae</taxon>
        <taxon>Amedibacillus</taxon>
    </lineage>
</organism>
<reference evidence="2 3" key="2">
    <citation type="submission" date="2007-09" db="EMBL/GenBank/DDBJ databases">
        <authorList>
            <person name="Fulton L."/>
            <person name="Clifton S."/>
            <person name="Fulton B."/>
            <person name="Xu J."/>
            <person name="Minx P."/>
            <person name="Pepin K.H."/>
            <person name="Johnson M."/>
            <person name="Thiruvilangam P."/>
            <person name="Bhonagiri V."/>
            <person name="Nash W.E."/>
            <person name="Mardis E.R."/>
            <person name="Wilson R.K."/>
        </authorList>
    </citation>
    <scope>NUCLEOTIDE SEQUENCE [LARGE SCALE GENOMIC DNA]</scope>
    <source>
        <strain evidence="2 3">DSM 3991</strain>
    </source>
</reference>
<dbReference type="SUPFAM" id="SSF63411">
    <property type="entry name" value="LuxS/MPP-like metallohydrolase"/>
    <property type="match status" value="2"/>
</dbReference>
<proteinExistence type="predicted"/>
<keyword evidence="2" id="KW-0378">Hydrolase</keyword>
<dbReference type="GO" id="GO:0016787">
    <property type="term" value="F:hydrolase activity"/>
    <property type="evidence" value="ECO:0007669"/>
    <property type="project" value="UniProtKB-KW"/>
</dbReference>
<protein>
    <submittedName>
        <fullName evidence="2">Peptidase M16 inactive domain protein</fullName>
        <ecNumber evidence="2">3.4.24.-</ecNumber>
    </submittedName>
</protein>